<feature type="compositionally biased region" description="Basic and acidic residues" evidence="1">
    <location>
        <begin position="229"/>
        <end position="245"/>
    </location>
</feature>
<evidence type="ECO:0000259" key="2">
    <source>
        <dbReference type="SMART" id="SM00382"/>
    </source>
</evidence>
<organism evidence="3 4">
    <name type="scientific">Streblomastix strix</name>
    <dbReference type="NCBI Taxonomy" id="222440"/>
    <lineage>
        <taxon>Eukaryota</taxon>
        <taxon>Metamonada</taxon>
        <taxon>Preaxostyla</taxon>
        <taxon>Oxymonadida</taxon>
        <taxon>Streblomastigidae</taxon>
        <taxon>Streblomastix</taxon>
    </lineage>
</organism>
<dbReference type="PANTHER" id="PTHR23074">
    <property type="entry name" value="AAA DOMAIN-CONTAINING"/>
    <property type="match status" value="1"/>
</dbReference>
<proteinExistence type="predicted"/>
<evidence type="ECO:0000313" key="3">
    <source>
        <dbReference type="EMBL" id="KAA6374671.1"/>
    </source>
</evidence>
<dbReference type="SUPFAM" id="SSF52540">
    <property type="entry name" value="P-loop containing nucleoside triphosphate hydrolases"/>
    <property type="match status" value="1"/>
</dbReference>
<dbReference type="Proteomes" id="UP000324800">
    <property type="component" value="Unassembled WGS sequence"/>
</dbReference>
<evidence type="ECO:0000313" key="4">
    <source>
        <dbReference type="Proteomes" id="UP000324800"/>
    </source>
</evidence>
<protein>
    <submittedName>
        <fullName evidence="3">Putative ATPase, AAA family</fullName>
    </submittedName>
</protein>
<gene>
    <name evidence="3" type="ORF">EZS28_029802</name>
</gene>
<feature type="compositionally biased region" description="Polar residues" evidence="1">
    <location>
        <begin position="323"/>
        <end position="339"/>
    </location>
</feature>
<dbReference type="Pfam" id="PF00004">
    <property type="entry name" value="AAA"/>
    <property type="match status" value="1"/>
</dbReference>
<feature type="compositionally biased region" description="Basic and acidic residues" evidence="1">
    <location>
        <begin position="274"/>
        <end position="300"/>
    </location>
</feature>
<feature type="region of interest" description="Disordered" evidence="1">
    <location>
        <begin position="262"/>
        <end position="383"/>
    </location>
</feature>
<feature type="domain" description="AAA+ ATPase" evidence="2">
    <location>
        <begin position="32"/>
        <end position="164"/>
    </location>
</feature>
<dbReference type="InterPro" id="IPR003593">
    <property type="entry name" value="AAA+_ATPase"/>
</dbReference>
<evidence type="ECO:0000256" key="1">
    <source>
        <dbReference type="SAM" id="MobiDB-lite"/>
    </source>
</evidence>
<dbReference type="Gene3D" id="3.40.50.300">
    <property type="entry name" value="P-loop containing nucleotide triphosphate hydrolases"/>
    <property type="match status" value="1"/>
</dbReference>
<dbReference type="EMBL" id="SNRW01011798">
    <property type="protein sequence ID" value="KAA6374671.1"/>
    <property type="molecule type" value="Genomic_DNA"/>
</dbReference>
<reference evidence="3 4" key="1">
    <citation type="submission" date="2019-03" db="EMBL/GenBank/DDBJ databases">
        <title>Single cell metagenomics reveals metabolic interactions within the superorganism composed of flagellate Streblomastix strix and complex community of Bacteroidetes bacteria on its surface.</title>
        <authorList>
            <person name="Treitli S.C."/>
            <person name="Kolisko M."/>
            <person name="Husnik F."/>
            <person name="Keeling P."/>
            <person name="Hampl V."/>
        </authorList>
    </citation>
    <scope>NUCLEOTIDE SEQUENCE [LARGE SCALE GENOMIC DNA]</scope>
    <source>
        <strain evidence="3">ST1C</strain>
    </source>
</reference>
<accession>A0A5J4UXS0</accession>
<name>A0A5J4UXS0_9EUKA</name>
<dbReference type="InterPro" id="IPR003959">
    <property type="entry name" value="ATPase_AAA_core"/>
</dbReference>
<dbReference type="SMART" id="SM00382">
    <property type="entry name" value="AAA"/>
    <property type="match status" value="1"/>
</dbReference>
<dbReference type="PANTHER" id="PTHR23074:SF83">
    <property type="entry name" value="VACUOLAR PROTEIN SORTING-ASSOCIATED PROTEIN 4A"/>
    <property type="match status" value="1"/>
</dbReference>
<dbReference type="OrthoDB" id="2115716at2759"/>
<feature type="region of interest" description="Disordered" evidence="1">
    <location>
        <begin position="225"/>
        <end position="246"/>
    </location>
</feature>
<comment type="caution">
    <text evidence="3">The sequence shown here is derived from an EMBL/GenBank/DDBJ whole genome shotgun (WGS) entry which is preliminary data.</text>
</comment>
<dbReference type="GO" id="GO:0005524">
    <property type="term" value="F:ATP binding"/>
    <property type="evidence" value="ECO:0007669"/>
    <property type="project" value="InterPro"/>
</dbReference>
<dbReference type="GO" id="GO:0016887">
    <property type="term" value="F:ATP hydrolysis activity"/>
    <property type="evidence" value="ECO:0007669"/>
    <property type="project" value="InterPro"/>
</dbReference>
<dbReference type="InterPro" id="IPR050304">
    <property type="entry name" value="MT-severing_AAA_ATPase"/>
</dbReference>
<dbReference type="AlphaFoldDB" id="A0A5J4UXS0"/>
<dbReference type="Gene3D" id="1.10.8.60">
    <property type="match status" value="1"/>
</dbReference>
<sequence>MQGEVIDKVYWDDIVGLDAVKKVLRDDIEHKRYQNLHAFGPIGGGKTLIGRAFVCEGHVSYISITPAMIAGDHDADYVTNIRAAFDKARQIAPCVLFIDEIDQLIADTQSLLSRMIISEIDQQVQGIRPEISGVMVIVASNDPDKLPQSIIRRFHHHMYFGVPNDNERATFFQKFLQKQAIYFQNSEIQQLVQATAGGRYSYSDLSHITDAFFNEDRSRININQAEQSRNNETKEKEGSNKIKQETDEEIALRLLKQIEEDDDEQIAQQQGSQMEKDEDKEKLLKKDKENKKKEKIVKEEDNNDLEFEEDVFNDPEFIEELLRQNQSNDENDNKNTSSNKRNEKMDEENKALIESIRKANEEKGKDKDKDKDNKKDMDKDNKK</sequence>
<dbReference type="InterPro" id="IPR027417">
    <property type="entry name" value="P-loop_NTPase"/>
</dbReference>
<feature type="compositionally biased region" description="Basic and acidic residues" evidence="1">
    <location>
        <begin position="340"/>
        <end position="383"/>
    </location>
</feature>
<feature type="compositionally biased region" description="Acidic residues" evidence="1">
    <location>
        <begin position="301"/>
        <end position="319"/>
    </location>
</feature>